<evidence type="ECO:0000259" key="3">
    <source>
        <dbReference type="Pfam" id="PF15717"/>
    </source>
</evidence>
<evidence type="ECO:0000313" key="4">
    <source>
        <dbReference type="Ensembl" id="ENSPMAP00000009017.1"/>
    </source>
</evidence>
<dbReference type="GeneTree" id="ENSGT00390000006641"/>
<feature type="compositionally biased region" description="Basic and acidic residues" evidence="2">
    <location>
        <begin position="1555"/>
        <end position="1565"/>
    </location>
</feature>
<sequence>MATGGLPPFDDDDDTGEPDMLGWAAGAGSLEDRLNNWDWFSRSKQANRSLEKNKRSSSGSSKEKSRDRESEREQDCTANGRSPGGSDGERRRTKTPHTYPRTKFTPHTPLSERLEMENLKQRINFSDVDERSIGSDSQGRATAANNQRQPTESRKPFRFLQQQVSTTSGPFEPLHSTTTSRSISAGAISRSTTSSTGRVPLSEFVQLEEGAAVMPESSQLVSSLMQIRDNIKKATSVRDDLLEKNERSAKVDRLTRLIAHLKEQEKSYMRFLRRMLNTSGEQELKEELESLQKQRDLLTKMLQQQEQLKLLEGRQATLLAKQHRAEQALTGMDDSFVTETTGSMSGTSLTSELHDELSELMQKFNNRQPGTKQSSQACPNNRRTVASSGPDTLSLAQEVSQARRDTAESRQLSVERAELTDKLQELQDKKLQMDRLMQELRSLQDKELNNSKTFGGTVRQPALTRLTSCSTFGATHHTNRAPAASFNASAASFNPLTSTASDNEGSNDENFDHSAKMQQLKEVRKRLNQLRELVSYYQQASDSLTESINELRDEEEEEENTEKAFLLDSEKGQEITHNLRAFFWYRRLGQDITQQTIANNMSRPQPSQRANNQASQAPLSIQGNNIRPSVSTQASAYDEDKDRDEVADTDNPEEVEDIEEKDYLDADSVQSQNGSIDENEEDRETEILERACNFDASHERLKTLRTIIATFQEHPEAIEMSEEMESLSIGDPAHNETPNNTRANPTSQTRNPGVNLSEQYYKFRLEQQQLELRQLQKDRQRLLDIQDQLEELGKKCPDLQLPSASSTPGTSSTPAICVESGARPRDKNSLSSSRSPVDTQIIDNKLWSEIRRHQILREELRQRRKQLESMMTMQQSDQQEKDEEASSEPIASECSDTQASYRLSRTERTMATWGGSTQQNSKFCKVDGDEEDEEEVAPDEKPLDVFAADTGLSPLHELSQHSECRQSFIGRWERSLRNISLDGISASSQTRRQENMSHQRQENSQWASELSFNEERQQWQGQMDMLRSQLEFSTSMCQTLLQDQQTLSYLLQSALTGQYSTLPQTMGNPQVHFIMQQLTTCYSQLAVQQSNVQRLQTMLNETMQQQPGLRGEQRAASEVPSATSPRRDVPLSSFGCPQSTGHHSNSFSNYHTAVPRFNIHPVYPPAMNIPTAAAFGIGRPNMPNNGNEPDLSLQSEYLPFPQLFESTATLLLEHGKASRNPNKSTDELDTPGDVNGGASAKDTVDKQKKISKQNMSGQERAGRPSDEMSMGSMSSLLDPRDPSTITKTFRSQKSKAQASLASRDKTPVGRGRKRKIPIVKGKSADVSIASGTAVGAHCNSQQLQTEQVDDATMQDIFTLSIETINMPLSKIANSKAEPGSEFSMFEALRNTIYSEVATLISQNENRPHFLIELFHELQMLNSDYLRQRALYLLQDTVTRHLTEQGAKEKRGPVWRASNSELTPSDSLATSDDEAKRNSYSGMTTLKPEGVEMNENTSTNSSCPDPFSNDELGSTVIHIERALAKMKELKHLKEKSEVDQTNSLEEGAVGNSKGTGHMDDGSARDESDSESDVPCPRVDTQQVDRQIKNIMTEVIPYLKEHMDDICSPQLLTYIRRMVLSLTQQKDESKEFVRFFHKQLGSVLQESLNKFHGRRLKDCGEDLLVEISEILFNELSFFRLMEDLDSSSSYIERKCYSIPMSWEPESSGEHKESRIRSNSEGPATKDEQKNKDAAGSVMTIDATEEEDLGKSRDDDLAMECQLSYKDDEDEGENEDAPPRHTFYSLSQAETLPLTNYGSGEDEEVEEEHEFDTARLEVPTSLQASGGVADDEPEQDIYIVQLKYPVDCTLPVASEPSHFDDQPDDAGSRRENIGHHDTTTADATGQEDGSQHSSEHSSQDTESPILVNIPQQGSASSSGSLSQKSDEDDFVQIEDIPPKLTILCEEELRKKIEEEEKQNDIADALLTAGQGEVELAGDAQAVKEPGIEPPIDF</sequence>
<feature type="region of interest" description="Disordered" evidence="2">
    <location>
        <begin position="796"/>
        <end position="837"/>
    </location>
</feature>
<feature type="compositionally biased region" description="Low complexity" evidence="2">
    <location>
        <begin position="176"/>
        <end position="197"/>
    </location>
</feature>
<feature type="compositionally biased region" description="Basic and acidic residues" evidence="2">
    <location>
        <begin position="1886"/>
        <end position="1896"/>
    </location>
</feature>
<reference evidence="4" key="1">
    <citation type="submission" date="2025-08" db="UniProtKB">
        <authorList>
            <consortium name="Ensembl"/>
        </authorList>
    </citation>
    <scope>IDENTIFICATION</scope>
</reference>
<dbReference type="GO" id="GO:0034454">
    <property type="term" value="P:microtubule anchoring at centrosome"/>
    <property type="evidence" value="ECO:0007669"/>
    <property type="project" value="InterPro"/>
</dbReference>
<feature type="region of interest" description="Disordered" evidence="2">
    <location>
        <begin position="1216"/>
        <end position="1315"/>
    </location>
</feature>
<feature type="compositionally biased region" description="Polar residues" evidence="2">
    <location>
        <begin position="736"/>
        <end position="753"/>
    </location>
</feature>
<feature type="region of interest" description="Disordered" evidence="2">
    <location>
        <begin position="1850"/>
        <end position="1933"/>
    </location>
</feature>
<feature type="region of interest" description="Disordered" evidence="2">
    <location>
        <begin position="1104"/>
        <end position="1130"/>
    </location>
</feature>
<feature type="compositionally biased region" description="Basic and acidic residues" evidence="2">
    <location>
        <begin position="61"/>
        <end position="75"/>
    </location>
</feature>
<feature type="region of interest" description="Disordered" evidence="2">
    <location>
        <begin position="729"/>
        <end position="753"/>
    </location>
</feature>
<dbReference type="InterPro" id="IPR024138">
    <property type="entry name" value="Pericentriolar_Pcm1"/>
</dbReference>
<feature type="coiled-coil region" evidence="1">
    <location>
        <begin position="513"/>
        <end position="564"/>
    </location>
</feature>
<feature type="compositionally biased region" description="Polar residues" evidence="2">
    <location>
        <begin position="1456"/>
        <end position="1469"/>
    </location>
</feature>
<feature type="compositionally biased region" description="Basic and acidic residues" evidence="2">
    <location>
        <begin position="1705"/>
        <end position="1730"/>
    </location>
</feature>
<feature type="compositionally biased region" description="Low complexity" evidence="2">
    <location>
        <begin position="802"/>
        <end position="815"/>
    </location>
</feature>
<feature type="compositionally biased region" description="Polar residues" evidence="2">
    <location>
        <begin position="134"/>
        <end position="150"/>
    </location>
</feature>
<dbReference type="GO" id="GO:0071539">
    <property type="term" value="P:protein localization to centrosome"/>
    <property type="evidence" value="ECO:0007669"/>
    <property type="project" value="InterPro"/>
</dbReference>
<reference evidence="4" key="2">
    <citation type="submission" date="2025-09" db="UniProtKB">
        <authorList>
            <consortium name="Ensembl"/>
        </authorList>
    </citation>
    <scope>IDENTIFICATION</scope>
</reference>
<dbReference type="HOGENOM" id="CLU_002145_0_0_1"/>
<feature type="coiled-coil region" evidence="1">
    <location>
        <begin position="224"/>
        <end position="308"/>
    </location>
</feature>
<feature type="coiled-coil region" evidence="1">
    <location>
        <begin position="765"/>
        <end position="795"/>
    </location>
</feature>
<proteinExistence type="predicted"/>
<feature type="compositionally biased region" description="Basic and acidic residues" evidence="2">
    <location>
        <begin position="1442"/>
        <end position="1451"/>
    </location>
</feature>
<protein>
    <recommendedName>
        <fullName evidence="3">Pericentriolar material 1 protein C-terminal domain-containing protein</fullName>
    </recommendedName>
</protein>
<dbReference type="Pfam" id="PF15717">
    <property type="entry name" value="PCM1_C"/>
    <property type="match status" value="2"/>
</dbReference>
<dbReference type="GO" id="GO:0036064">
    <property type="term" value="C:ciliary basal body"/>
    <property type="evidence" value="ECO:0007669"/>
    <property type="project" value="TreeGrafter"/>
</dbReference>
<evidence type="ECO:0000256" key="1">
    <source>
        <dbReference type="SAM" id="Coils"/>
    </source>
</evidence>
<feature type="compositionally biased region" description="Basic and acidic residues" evidence="2">
    <location>
        <begin position="110"/>
        <end position="120"/>
    </location>
</feature>
<dbReference type="Ensembl" id="ENSPMAT00000009056.1">
    <property type="protein sequence ID" value="ENSPMAP00000009017.1"/>
    <property type="gene ID" value="ENSPMAG00000008164.1"/>
</dbReference>
<feature type="region of interest" description="Disordered" evidence="2">
    <location>
        <begin position="601"/>
        <end position="683"/>
    </location>
</feature>
<feature type="compositionally biased region" description="Polar residues" evidence="2">
    <location>
        <begin position="1493"/>
        <end position="1502"/>
    </location>
</feature>
<feature type="compositionally biased region" description="Low complexity" evidence="2">
    <location>
        <begin position="1908"/>
        <end position="1920"/>
    </location>
</feature>
<feature type="region of interest" description="Disordered" evidence="2">
    <location>
        <begin position="1700"/>
        <end position="1754"/>
    </location>
</feature>
<feature type="region of interest" description="Disordered" evidence="2">
    <location>
        <begin position="1794"/>
        <end position="1830"/>
    </location>
</feature>
<dbReference type="PANTHER" id="PTHR14164:SF12">
    <property type="entry name" value="PERICENTRIOLAR MATERIAL 1 PROTEIN"/>
    <property type="match status" value="1"/>
</dbReference>
<dbReference type="GO" id="GO:1905515">
    <property type="term" value="P:non-motile cilium assembly"/>
    <property type="evidence" value="ECO:0007669"/>
    <property type="project" value="TreeGrafter"/>
</dbReference>
<evidence type="ECO:0000256" key="2">
    <source>
        <dbReference type="SAM" id="MobiDB-lite"/>
    </source>
</evidence>
<feature type="compositionally biased region" description="Basic and acidic residues" evidence="2">
    <location>
        <begin position="1854"/>
        <end position="1876"/>
    </location>
</feature>
<feature type="compositionally biased region" description="Polar residues" evidence="2">
    <location>
        <begin position="160"/>
        <end position="169"/>
    </location>
</feature>
<keyword evidence="1" id="KW-0175">Coiled coil</keyword>
<feature type="region of interest" description="Disordered" evidence="2">
    <location>
        <begin position="1442"/>
        <end position="1507"/>
    </location>
</feature>
<dbReference type="OMA" id="DDXNTVI"/>
<feature type="coiled-coil region" evidence="1">
    <location>
        <begin position="409"/>
        <end position="446"/>
    </location>
</feature>
<feature type="compositionally biased region" description="Acidic residues" evidence="2">
    <location>
        <begin position="1797"/>
        <end position="1807"/>
    </location>
</feature>
<feature type="domain" description="Pericentriolar material 1 protein C-terminal" evidence="3">
    <location>
        <begin position="1379"/>
        <end position="1835"/>
    </location>
</feature>
<feature type="region of interest" description="Disordered" evidence="2">
    <location>
        <begin position="869"/>
        <end position="898"/>
    </location>
</feature>
<dbReference type="GO" id="GO:0034451">
    <property type="term" value="C:centriolar satellite"/>
    <property type="evidence" value="ECO:0007669"/>
    <property type="project" value="TreeGrafter"/>
</dbReference>
<feature type="region of interest" description="Disordered" evidence="2">
    <location>
        <begin position="1532"/>
        <end position="1579"/>
    </location>
</feature>
<feature type="region of interest" description="Disordered" evidence="2">
    <location>
        <begin position="1"/>
        <end position="26"/>
    </location>
</feature>
<feature type="region of interest" description="Disordered" evidence="2">
    <location>
        <begin position="43"/>
        <end position="197"/>
    </location>
</feature>
<dbReference type="InterPro" id="IPR031446">
    <property type="entry name" value="PCM1_C"/>
</dbReference>
<feature type="compositionally biased region" description="Polar residues" evidence="2">
    <location>
        <begin position="601"/>
        <end position="635"/>
    </location>
</feature>
<feature type="domain" description="Pericentriolar material 1 protein C-terminal" evidence="3">
    <location>
        <begin position="1871"/>
        <end position="1960"/>
    </location>
</feature>
<dbReference type="PANTHER" id="PTHR14164">
    <property type="entry name" value="PERICENTRIOLAR MATERIAL 1-RELATED"/>
    <property type="match status" value="1"/>
</dbReference>
<dbReference type="STRING" id="7757.ENSPMAP00000009017"/>
<organism evidence="4">
    <name type="scientific">Petromyzon marinus</name>
    <name type="common">Sea lamprey</name>
    <dbReference type="NCBI Taxonomy" id="7757"/>
    <lineage>
        <taxon>Eukaryota</taxon>
        <taxon>Metazoa</taxon>
        <taxon>Chordata</taxon>
        <taxon>Craniata</taxon>
        <taxon>Vertebrata</taxon>
        <taxon>Cyclostomata</taxon>
        <taxon>Hyperoartia</taxon>
        <taxon>Petromyzontiformes</taxon>
        <taxon>Petromyzontidae</taxon>
        <taxon>Petromyzon</taxon>
    </lineage>
</organism>
<feature type="region of interest" description="Disordered" evidence="2">
    <location>
        <begin position="367"/>
        <end position="391"/>
    </location>
</feature>
<feature type="compositionally biased region" description="Acidic residues" evidence="2">
    <location>
        <begin position="647"/>
        <end position="662"/>
    </location>
</feature>
<name>S4RUX7_PETMA</name>
<accession>S4RUX7</accession>